<evidence type="ECO:0000313" key="3">
    <source>
        <dbReference type="Proteomes" id="UP000887013"/>
    </source>
</evidence>
<keyword evidence="3" id="KW-1185">Reference proteome</keyword>
<accession>A0A8X6PBZ4</accession>
<gene>
    <name evidence="2" type="ORF">NPIL_327021</name>
</gene>
<name>A0A8X6PBZ4_NEPPI</name>
<proteinExistence type="predicted"/>
<comment type="caution">
    <text evidence="2">The sequence shown here is derived from an EMBL/GenBank/DDBJ whole genome shotgun (WGS) entry which is preliminary data.</text>
</comment>
<dbReference type="Proteomes" id="UP000887013">
    <property type="component" value="Unassembled WGS sequence"/>
</dbReference>
<evidence type="ECO:0000313" key="2">
    <source>
        <dbReference type="EMBL" id="GFT62031.1"/>
    </source>
</evidence>
<sequence length="177" mass="20024">MVLLLSSSLPDFVNESDLLFDQLLGLWALKVVLKVPTAYLCYFSASPIPYFKNSPLPQLLVFPTAGQTPILRTTETDLHNRFLPFPLLNAAIGFNVRSTSSLTLWGCAEQGITCLRRCQWTSFWIRFEFMKVHPSDFGQAHKYPQDTRGTGHNSRMSRNPDSLGASRSYYSKSLNVQ</sequence>
<feature type="region of interest" description="Disordered" evidence="1">
    <location>
        <begin position="140"/>
        <end position="177"/>
    </location>
</feature>
<dbReference type="EMBL" id="BMAW01114502">
    <property type="protein sequence ID" value="GFT62031.1"/>
    <property type="molecule type" value="Genomic_DNA"/>
</dbReference>
<protein>
    <submittedName>
        <fullName evidence="2">Uncharacterized protein</fullName>
    </submittedName>
</protein>
<dbReference type="AlphaFoldDB" id="A0A8X6PBZ4"/>
<organism evidence="2 3">
    <name type="scientific">Nephila pilipes</name>
    <name type="common">Giant wood spider</name>
    <name type="synonym">Nephila maculata</name>
    <dbReference type="NCBI Taxonomy" id="299642"/>
    <lineage>
        <taxon>Eukaryota</taxon>
        <taxon>Metazoa</taxon>
        <taxon>Ecdysozoa</taxon>
        <taxon>Arthropoda</taxon>
        <taxon>Chelicerata</taxon>
        <taxon>Arachnida</taxon>
        <taxon>Araneae</taxon>
        <taxon>Araneomorphae</taxon>
        <taxon>Entelegynae</taxon>
        <taxon>Araneoidea</taxon>
        <taxon>Nephilidae</taxon>
        <taxon>Nephila</taxon>
    </lineage>
</organism>
<evidence type="ECO:0000256" key="1">
    <source>
        <dbReference type="SAM" id="MobiDB-lite"/>
    </source>
</evidence>
<reference evidence="2" key="1">
    <citation type="submission" date="2020-08" db="EMBL/GenBank/DDBJ databases">
        <title>Multicomponent nature underlies the extraordinary mechanical properties of spider dragline silk.</title>
        <authorList>
            <person name="Kono N."/>
            <person name="Nakamura H."/>
            <person name="Mori M."/>
            <person name="Yoshida Y."/>
            <person name="Ohtoshi R."/>
            <person name="Malay A.D."/>
            <person name="Moran D.A.P."/>
            <person name="Tomita M."/>
            <person name="Numata K."/>
            <person name="Arakawa K."/>
        </authorList>
    </citation>
    <scope>NUCLEOTIDE SEQUENCE</scope>
</reference>
<feature type="compositionally biased region" description="Polar residues" evidence="1">
    <location>
        <begin position="147"/>
        <end position="160"/>
    </location>
</feature>
<feature type="compositionally biased region" description="Polar residues" evidence="1">
    <location>
        <begin position="168"/>
        <end position="177"/>
    </location>
</feature>